<dbReference type="CDD" id="cd01868">
    <property type="entry name" value="Rab11_like"/>
    <property type="match status" value="1"/>
</dbReference>
<keyword evidence="5" id="KW-0449">Lipoprotein</keyword>
<dbReference type="EMBL" id="KQ474075">
    <property type="protein sequence ID" value="KPV76968.1"/>
    <property type="molecule type" value="Genomic_DNA"/>
</dbReference>
<dbReference type="PROSITE" id="PS51421">
    <property type="entry name" value="RAS"/>
    <property type="match status" value="1"/>
</dbReference>
<evidence type="ECO:0000256" key="4">
    <source>
        <dbReference type="ARBA" id="ARBA00023136"/>
    </source>
</evidence>
<dbReference type="PROSITE" id="PS51419">
    <property type="entry name" value="RAB"/>
    <property type="match status" value="1"/>
</dbReference>
<dbReference type="GO" id="GO:0000139">
    <property type="term" value="C:Golgi membrane"/>
    <property type="evidence" value="ECO:0007669"/>
    <property type="project" value="UniProtKB-SubCell"/>
</dbReference>
<keyword evidence="3" id="KW-0342">GTP-binding</keyword>
<evidence type="ECO:0000256" key="8">
    <source>
        <dbReference type="SAM" id="MobiDB-lite"/>
    </source>
</evidence>
<keyword evidence="2" id="KW-0547">Nucleotide-binding</keyword>
<dbReference type="OrthoDB" id="9989112at2759"/>
<dbReference type="GeneID" id="28978978"/>
<dbReference type="InterPro" id="IPR005225">
    <property type="entry name" value="Small_GTP-bd"/>
</dbReference>
<evidence type="ECO:0000256" key="6">
    <source>
        <dbReference type="ARBA" id="ARBA00023289"/>
    </source>
</evidence>
<dbReference type="AlphaFoldDB" id="A0A194S8B4"/>
<dbReference type="FunFam" id="3.40.50.300:FF:000067">
    <property type="entry name" value="ras-related protein RABA1f"/>
    <property type="match status" value="1"/>
</dbReference>
<dbReference type="SMART" id="SM00176">
    <property type="entry name" value="RAN"/>
    <property type="match status" value="1"/>
</dbReference>
<feature type="region of interest" description="Disordered" evidence="8">
    <location>
        <begin position="169"/>
        <end position="200"/>
    </location>
</feature>
<dbReference type="GO" id="GO:0006887">
    <property type="term" value="P:exocytosis"/>
    <property type="evidence" value="ECO:0007669"/>
    <property type="project" value="UniProtKB-ARBA"/>
</dbReference>
<dbReference type="RefSeq" id="XP_018273017.1">
    <property type="nucleotide sequence ID" value="XM_018418531.1"/>
</dbReference>
<keyword evidence="4" id="KW-0472">Membrane</keyword>
<evidence type="ECO:0000256" key="5">
    <source>
        <dbReference type="ARBA" id="ARBA00023288"/>
    </source>
</evidence>
<evidence type="ECO:0000256" key="3">
    <source>
        <dbReference type="ARBA" id="ARBA00023134"/>
    </source>
</evidence>
<dbReference type="PANTHER" id="PTHR47979">
    <property type="entry name" value="DRAB11-RELATED"/>
    <property type="match status" value="1"/>
</dbReference>
<dbReference type="SUPFAM" id="SSF52540">
    <property type="entry name" value="P-loop containing nucleoside triphosphate hydrolases"/>
    <property type="match status" value="1"/>
</dbReference>
<comment type="similarity">
    <text evidence="1">Belongs to the small GTPase superfamily. Rab family.</text>
</comment>
<dbReference type="SMART" id="SM00173">
    <property type="entry name" value="RAS"/>
    <property type="match status" value="1"/>
</dbReference>
<keyword evidence="6" id="KW-0636">Prenylation</keyword>
<dbReference type="OMA" id="FAENHTM"/>
<accession>A0A194S8B4</accession>
<keyword evidence="10" id="KW-1185">Reference proteome</keyword>
<dbReference type="GO" id="GO:0016197">
    <property type="term" value="P:endosomal transport"/>
    <property type="evidence" value="ECO:0007669"/>
    <property type="project" value="UniProtKB-ARBA"/>
</dbReference>
<dbReference type="InterPro" id="IPR050209">
    <property type="entry name" value="Rab_GTPases_membrane_traffic"/>
</dbReference>
<dbReference type="Pfam" id="PF00071">
    <property type="entry name" value="Ras"/>
    <property type="match status" value="1"/>
</dbReference>
<dbReference type="PRINTS" id="PR00449">
    <property type="entry name" value="RASTRNSFRMNG"/>
</dbReference>
<protein>
    <submittedName>
        <fullName evidence="9">Uncharacterized protein</fullName>
    </submittedName>
</protein>
<comment type="subcellular location">
    <subcellularLocation>
        <location evidence="7">Golgi apparatus membrane</location>
        <topology evidence="7">Lipid-anchor</topology>
    </subcellularLocation>
</comment>
<dbReference type="InterPro" id="IPR027417">
    <property type="entry name" value="P-loop_NTPase"/>
</dbReference>
<dbReference type="STRING" id="578459.A0A194S8B4"/>
<dbReference type="NCBIfam" id="TIGR00231">
    <property type="entry name" value="small_GTP"/>
    <property type="match status" value="1"/>
</dbReference>
<gene>
    <name evidence="9" type="ORF">RHOBADRAFT_64628</name>
</gene>
<dbReference type="SMART" id="SM00174">
    <property type="entry name" value="RHO"/>
    <property type="match status" value="1"/>
</dbReference>
<dbReference type="Proteomes" id="UP000053890">
    <property type="component" value="Unassembled WGS sequence"/>
</dbReference>
<proteinExistence type="inferred from homology"/>
<dbReference type="SMART" id="SM00175">
    <property type="entry name" value="RAB"/>
    <property type="match status" value="1"/>
</dbReference>
<evidence type="ECO:0000256" key="2">
    <source>
        <dbReference type="ARBA" id="ARBA00022741"/>
    </source>
</evidence>
<dbReference type="InterPro" id="IPR001806">
    <property type="entry name" value="Small_GTPase"/>
</dbReference>
<evidence type="ECO:0000313" key="10">
    <source>
        <dbReference type="Proteomes" id="UP000053890"/>
    </source>
</evidence>
<organism evidence="9 10">
    <name type="scientific">Rhodotorula graminis (strain WP1)</name>
    <dbReference type="NCBI Taxonomy" id="578459"/>
    <lineage>
        <taxon>Eukaryota</taxon>
        <taxon>Fungi</taxon>
        <taxon>Dikarya</taxon>
        <taxon>Basidiomycota</taxon>
        <taxon>Pucciniomycotina</taxon>
        <taxon>Microbotryomycetes</taxon>
        <taxon>Sporidiobolales</taxon>
        <taxon>Sporidiobolaceae</taxon>
        <taxon>Rhodotorula</taxon>
    </lineage>
</organism>
<dbReference type="GO" id="GO:0003924">
    <property type="term" value="F:GTPase activity"/>
    <property type="evidence" value="ECO:0007669"/>
    <property type="project" value="InterPro"/>
</dbReference>
<evidence type="ECO:0000313" key="9">
    <source>
        <dbReference type="EMBL" id="KPV76968.1"/>
    </source>
</evidence>
<reference evidence="9 10" key="1">
    <citation type="journal article" date="2015" name="Front. Microbiol.">
        <title>Genome sequence of the plant growth promoting endophytic yeast Rhodotorula graminis WP1.</title>
        <authorList>
            <person name="Firrincieli A."/>
            <person name="Otillar R."/>
            <person name="Salamov A."/>
            <person name="Schmutz J."/>
            <person name="Khan Z."/>
            <person name="Redman R.S."/>
            <person name="Fleck N.D."/>
            <person name="Lindquist E."/>
            <person name="Grigoriev I.V."/>
            <person name="Doty S.L."/>
        </authorList>
    </citation>
    <scope>NUCLEOTIDE SEQUENCE [LARGE SCALE GENOMIC DNA]</scope>
    <source>
        <strain evidence="9 10">WP1</strain>
    </source>
</reference>
<dbReference type="GO" id="GO:0005525">
    <property type="term" value="F:GTP binding"/>
    <property type="evidence" value="ECO:0007669"/>
    <property type="project" value="UniProtKB-KW"/>
</dbReference>
<name>A0A194S8B4_RHOGW</name>
<evidence type="ECO:0000256" key="1">
    <source>
        <dbReference type="ARBA" id="ARBA00006270"/>
    </source>
</evidence>
<evidence type="ECO:0000256" key="7">
    <source>
        <dbReference type="ARBA" id="ARBA00037794"/>
    </source>
</evidence>
<dbReference type="Gene3D" id="3.40.50.300">
    <property type="entry name" value="P-loop containing nucleotide triphosphate hydrolases"/>
    <property type="match status" value="1"/>
</dbReference>
<feature type="compositionally biased region" description="Polar residues" evidence="8">
    <location>
        <begin position="178"/>
        <end position="192"/>
    </location>
</feature>
<sequence length="200" mass="22132">MGDASYDYLFKVVLIGDSGVGKSNMLSRFTRNEFNLESKSTIGVEFATRSIQVENKTIKAQIWDTAGQERYRAITSAYYRGAVGALLVYDIAKHATYVNVLRWLKELRNKSDLRHLRAVPTDEAKLFSQENGLSFIETSALDASNVEGAFQTILTEIYKIVSQKQLEADPALSHRPGQGSSIEITPSANDGGQKQDGKCC</sequence>